<sequence>MDVSGPRTDALSMEPSAKLFCCGFVRRCIPLVYREELYHILRMTGPLLVCRFLNFLLFFVVTMFCGRLGNTVLAGYAMASATINVTAAATGLGLALACDTLVSQTFGSKNLLRVGVTLQRGILILTLFSLPCCALLVNTQPLLLYLGQDAEVARIAQLYVVAYLPAIPAMFLYQLQLSYLQNQGVIKPQMYASAVANVANVIVNYFLIFSVHFSGSAAANTFAQVCNCFALFCFIRWQRIYEKTWGGWSSEALQDWGSYMKLAIPSTLMTCFEWWIYEVGGFLAGMLSEVDLAAQHVVIMLAYINYMIPLGMQGAACVRVGNALGAGETAAAILTSKVSLISAAVIAIFQGFILGSTKTYFKFNLTKMTENVYNVYMWLCVIIIMNIHFSLFQGVGMGILLGTGQQKIAAIANLFGYYCIGLPSSIVLMFIAKLQVAGFWLGLLIAVFLLAIFFIVAIFKLNWKKMTEEVGISGLLKWHFFSNYIGLNCTVVHEGPKVTQVEEKPAVLLSTAQLILRRGLTTLAALLMLAVGIAVHLTVPLPEVSYGAGANFTLDSNFTTATPI</sequence>
<dbReference type="GO" id="GO:0042910">
    <property type="term" value="F:xenobiotic transmembrane transporter activity"/>
    <property type="evidence" value="ECO:0007669"/>
    <property type="project" value="InterPro"/>
</dbReference>
<feature type="transmembrane region" description="Helical" evidence="6">
    <location>
        <begin position="158"/>
        <end position="179"/>
    </location>
</feature>
<evidence type="ECO:0000256" key="3">
    <source>
        <dbReference type="ARBA" id="ARBA00022692"/>
    </source>
</evidence>
<feature type="transmembrane region" description="Helical" evidence="6">
    <location>
        <begin position="330"/>
        <end position="355"/>
    </location>
</feature>
<feature type="transmembrane region" description="Helical" evidence="6">
    <location>
        <begin position="122"/>
        <end position="146"/>
    </location>
</feature>
<proteinExistence type="inferred from homology"/>
<keyword evidence="8" id="KW-1185">Reference proteome</keyword>
<feature type="transmembrane region" description="Helical" evidence="6">
    <location>
        <begin position="217"/>
        <end position="237"/>
    </location>
</feature>
<dbReference type="GeneTree" id="ENSGT00940000163922"/>
<dbReference type="AlphaFoldDB" id="A0A8C1C165"/>
<dbReference type="CDD" id="cd13132">
    <property type="entry name" value="MATE_eukaryotic"/>
    <property type="match status" value="1"/>
</dbReference>
<reference evidence="7" key="2">
    <citation type="submission" date="2025-09" db="UniProtKB">
        <authorList>
            <consortium name="Ensembl"/>
        </authorList>
    </citation>
    <scope>IDENTIFICATION</scope>
</reference>
<dbReference type="Proteomes" id="UP001108240">
    <property type="component" value="Unplaced"/>
</dbReference>
<feature type="transmembrane region" description="Helical" evidence="6">
    <location>
        <begin position="81"/>
        <end position="102"/>
    </location>
</feature>
<feature type="transmembrane region" description="Helical" evidence="6">
    <location>
        <begin position="437"/>
        <end position="459"/>
    </location>
</feature>
<evidence type="ECO:0000313" key="8">
    <source>
        <dbReference type="Proteomes" id="UP001108240"/>
    </source>
</evidence>
<feature type="transmembrane region" description="Helical" evidence="6">
    <location>
        <begin position="375"/>
        <end position="401"/>
    </location>
</feature>
<dbReference type="Pfam" id="PF01554">
    <property type="entry name" value="MatE"/>
    <property type="match status" value="2"/>
</dbReference>
<evidence type="ECO:0000313" key="7">
    <source>
        <dbReference type="Ensembl" id="ENSCCRP00000040235.2"/>
    </source>
</evidence>
<comment type="similarity">
    <text evidence="2 6">Belongs to the multi antimicrobial extrusion (MATE) (TC 2.A.66.1) family.</text>
</comment>
<protein>
    <recommendedName>
        <fullName evidence="6">Multidrug and toxin extrusion protein</fullName>
    </recommendedName>
</protein>
<feature type="transmembrane region" description="Helical" evidence="6">
    <location>
        <begin position="408"/>
        <end position="431"/>
    </location>
</feature>
<keyword evidence="5 6" id="KW-0472">Membrane</keyword>
<feature type="transmembrane region" description="Helical" evidence="6">
    <location>
        <begin position="520"/>
        <end position="539"/>
    </location>
</feature>
<feature type="transmembrane region" description="Helical" evidence="6">
    <location>
        <begin position="48"/>
        <end position="69"/>
    </location>
</feature>
<comment type="subcellular location">
    <subcellularLocation>
        <location evidence="1">Membrane</location>
        <topology evidence="1">Multi-pass membrane protein</topology>
    </subcellularLocation>
</comment>
<name>A0A8C1C165_CYPCA</name>
<dbReference type="PANTHER" id="PTHR11206">
    <property type="entry name" value="MULTIDRUG RESISTANCE PROTEIN"/>
    <property type="match status" value="1"/>
</dbReference>
<dbReference type="InterPro" id="IPR045069">
    <property type="entry name" value="MATE_euk"/>
</dbReference>
<dbReference type="GO" id="GO:0016020">
    <property type="term" value="C:membrane"/>
    <property type="evidence" value="ECO:0007669"/>
    <property type="project" value="UniProtKB-SubCell"/>
</dbReference>
<evidence type="ECO:0000256" key="5">
    <source>
        <dbReference type="ARBA" id="ARBA00023136"/>
    </source>
</evidence>
<evidence type="ECO:0000256" key="4">
    <source>
        <dbReference type="ARBA" id="ARBA00022989"/>
    </source>
</evidence>
<evidence type="ECO:0000256" key="6">
    <source>
        <dbReference type="RuleBase" id="RU004914"/>
    </source>
</evidence>
<dbReference type="NCBIfam" id="TIGR00797">
    <property type="entry name" value="matE"/>
    <property type="match status" value="1"/>
</dbReference>
<evidence type="ECO:0000256" key="1">
    <source>
        <dbReference type="ARBA" id="ARBA00004141"/>
    </source>
</evidence>
<dbReference type="GO" id="GO:1990961">
    <property type="term" value="P:xenobiotic detoxification by transmembrane export across the plasma membrane"/>
    <property type="evidence" value="ECO:0007669"/>
    <property type="project" value="InterPro"/>
</dbReference>
<feature type="transmembrane region" description="Helical" evidence="6">
    <location>
        <begin position="258"/>
        <end position="277"/>
    </location>
</feature>
<dbReference type="InterPro" id="IPR002528">
    <property type="entry name" value="MATE_fam"/>
</dbReference>
<keyword evidence="4 6" id="KW-1133">Transmembrane helix</keyword>
<feature type="transmembrane region" description="Helical" evidence="6">
    <location>
        <begin position="191"/>
        <end position="211"/>
    </location>
</feature>
<organism evidence="7 8">
    <name type="scientific">Cyprinus carpio carpio</name>
    <dbReference type="NCBI Taxonomy" id="630221"/>
    <lineage>
        <taxon>Eukaryota</taxon>
        <taxon>Metazoa</taxon>
        <taxon>Chordata</taxon>
        <taxon>Craniata</taxon>
        <taxon>Vertebrata</taxon>
        <taxon>Euteleostomi</taxon>
        <taxon>Actinopterygii</taxon>
        <taxon>Neopterygii</taxon>
        <taxon>Teleostei</taxon>
        <taxon>Ostariophysi</taxon>
        <taxon>Cypriniformes</taxon>
        <taxon>Cyprinidae</taxon>
        <taxon>Cyprininae</taxon>
        <taxon>Cyprinus</taxon>
    </lineage>
</organism>
<dbReference type="GO" id="GO:0015297">
    <property type="term" value="F:antiporter activity"/>
    <property type="evidence" value="ECO:0007669"/>
    <property type="project" value="InterPro"/>
</dbReference>
<dbReference type="Ensembl" id="ENSCCRT00000043614.2">
    <property type="protein sequence ID" value="ENSCCRP00000040235.2"/>
    <property type="gene ID" value="ENSCCRG00000070029.1"/>
</dbReference>
<keyword evidence="3 6" id="KW-0812">Transmembrane</keyword>
<feature type="transmembrane region" description="Helical" evidence="6">
    <location>
        <begin position="297"/>
        <end position="318"/>
    </location>
</feature>
<evidence type="ECO:0000256" key="2">
    <source>
        <dbReference type="ARBA" id="ARBA00010199"/>
    </source>
</evidence>
<accession>A0A8C1C165</accession>
<reference evidence="7" key="1">
    <citation type="submission" date="2025-08" db="UniProtKB">
        <authorList>
            <consortium name="Ensembl"/>
        </authorList>
    </citation>
    <scope>IDENTIFICATION</scope>
</reference>